<organism evidence="16 17">
    <name type="scientific">Halocaridina rubra</name>
    <name type="common">Hawaiian red shrimp</name>
    <dbReference type="NCBI Taxonomy" id="373956"/>
    <lineage>
        <taxon>Eukaryota</taxon>
        <taxon>Metazoa</taxon>
        <taxon>Ecdysozoa</taxon>
        <taxon>Arthropoda</taxon>
        <taxon>Crustacea</taxon>
        <taxon>Multicrustacea</taxon>
        <taxon>Malacostraca</taxon>
        <taxon>Eumalacostraca</taxon>
        <taxon>Eucarida</taxon>
        <taxon>Decapoda</taxon>
        <taxon>Pleocyemata</taxon>
        <taxon>Caridea</taxon>
        <taxon>Atyoidea</taxon>
        <taxon>Atyidae</taxon>
        <taxon>Halocaridina</taxon>
    </lineage>
</organism>
<feature type="region of interest" description="Disordered" evidence="12">
    <location>
        <begin position="1"/>
        <end position="32"/>
    </location>
</feature>
<keyword evidence="5" id="KW-0479">Metal-binding</keyword>
<evidence type="ECO:0000256" key="12">
    <source>
        <dbReference type="SAM" id="MobiDB-lite"/>
    </source>
</evidence>
<dbReference type="InterPro" id="IPR017927">
    <property type="entry name" value="FAD-bd_FR_type"/>
</dbReference>
<evidence type="ECO:0000256" key="7">
    <source>
        <dbReference type="ARBA" id="ARBA00023004"/>
    </source>
</evidence>
<evidence type="ECO:0000259" key="14">
    <source>
        <dbReference type="PROSITE" id="PS51203"/>
    </source>
</evidence>
<dbReference type="InterPro" id="IPR008333">
    <property type="entry name" value="Cbr1-like_FAD-bd_dom"/>
</dbReference>
<dbReference type="Gene3D" id="2.40.30.10">
    <property type="entry name" value="Translation factors"/>
    <property type="match status" value="1"/>
</dbReference>
<dbReference type="AlphaFoldDB" id="A0AAN8XHT9"/>
<accession>A0AAN8XHT9</accession>
<dbReference type="Gene3D" id="3.40.50.80">
    <property type="entry name" value="Nucleotide-binding domain of ferredoxin-NADP reductase (FNR) module"/>
    <property type="match status" value="1"/>
</dbReference>
<comment type="similarity">
    <text evidence="1">Belongs to the flavoprotein pyridine nucleotide cytochrome reductase family.</text>
</comment>
<evidence type="ECO:0000256" key="1">
    <source>
        <dbReference type="ARBA" id="ARBA00006105"/>
    </source>
</evidence>
<gene>
    <name evidence="16" type="primary">CYB5R4</name>
    <name evidence="16" type="ORF">SK128_010198</name>
</gene>
<dbReference type="PROSITE" id="PS51203">
    <property type="entry name" value="CS"/>
    <property type="match status" value="1"/>
</dbReference>
<feature type="domain" description="Cytochrome b5 heme-binding" evidence="13">
    <location>
        <begin position="55"/>
        <end position="131"/>
    </location>
</feature>
<dbReference type="PRINTS" id="PR00363">
    <property type="entry name" value="CYTOCHROMEB5"/>
</dbReference>
<dbReference type="PROSITE" id="PS51384">
    <property type="entry name" value="FAD_FR"/>
    <property type="match status" value="1"/>
</dbReference>
<dbReference type="FunFam" id="3.40.50.80:FF:000021">
    <property type="entry name" value="Cytochrome b5 reductase 4"/>
    <property type="match status" value="1"/>
</dbReference>
<dbReference type="PANTHER" id="PTHR46237">
    <property type="entry name" value="CYTOCHROME B5 REDUCTASE 4 FAMILY MEMBER"/>
    <property type="match status" value="1"/>
</dbReference>
<evidence type="ECO:0000256" key="4">
    <source>
        <dbReference type="ARBA" id="ARBA00022617"/>
    </source>
</evidence>
<dbReference type="PROSITE" id="PS50255">
    <property type="entry name" value="CYTOCHROME_B5_2"/>
    <property type="match status" value="1"/>
</dbReference>
<keyword evidence="6 16" id="KW-0560">Oxidoreductase</keyword>
<evidence type="ECO:0000259" key="15">
    <source>
        <dbReference type="PROSITE" id="PS51384"/>
    </source>
</evidence>
<evidence type="ECO:0000256" key="5">
    <source>
        <dbReference type="ARBA" id="ARBA00022723"/>
    </source>
</evidence>
<name>A0AAN8XHT9_HALRR</name>
<dbReference type="EC" id="1.6.2.2" evidence="2"/>
<dbReference type="SUPFAM" id="SSF55856">
    <property type="entry name" value="Cytochrome b5-like heme/steroid binding domain"/>
    <property type="match status" value="1"/>
</dbReference>
<comment type="caution">
    <text evidence="16">The sequence shown here is derived from an EMBL/GenBank/DDBJ whole genome shotgun (WGS) entry which is preliminary data.</text>
</comment>
<dbReference type="GO" id="GO:0006801">
    <property type="term" value="P:superoxide metabolic process"/>
    <property type="evidence" value="ECO:0007669"/>
    <property type="project" value="TreeGrafter"/>
</dbReference>
<dbReference type="GO" id="GO:0046872">
    <property type="term" value="F:metal ion binding"/>
    <property type="evidence" value="ECO:0007669"/>
    <property type="project" value="UniProtKB-KW"/>
</dbReference>
<reference evidence="16 17" key="1">
    <citation type="submission" date="2023-11" db="EMBL/GenBank/DDBJ databases">
        <title>Halocaridina rubra genome assembly.</title>
        <authorList>
            <person name="Smith C."/>
        </authorList>
    </citation>
    <scope>NUCLEOTIDE SEQUENCE [LARGE SCALE GENOMIC DNA]</scope>
    <source>
        <strain evidence="16">EP-1</strain>
        <tissue evidence="16">Whole</tissue>
    </source>
</reference>
<evidence type="ECO:0000256" key="11">
    <source>
        <dbReference type="ARBA" id="ARBA00047682"/>
    </source>
</evidence>
<evidence type="ECO:0000256" key="3">
    <source>
        <dbReference type="ARBA" id="ARBA00022339"/>
    </source>
</evidence>
<dbReference type="InterPro" id="IPR039261">
    <property type="entry name" value="FNR_nucleotide-bd"/>
</dbReference>
<dbReference type="GO" id="GO:0005783">
    <property type="term" value="C:endoplasmic reticulum"/>
    <property type="evidence" value="ECO:0007669"/>
    <property type="project" value="TreeGrafter"/>
</dbReference>
<feature type="domain" description="CS" evidence="14">
    <location>
        <begin position="200"/>
        <end position="292"/>
    </location>
</feature>
<dbReference type="InterPro" id="IPR007052">
    <property type="entry name" value="CS_dom"/>
</dbReference>
<keyword evidence="8" id="KW-0520">NAD</keyword>
<sequence>MSESSLPVPRLTVPSSGSATGNPRNKTSLKPGRSLMDWVKLGHSGADLAGTGGRLLDITPHELSKHNKPSDCWMALKGRVYNVTPYMEYHPGGEEELMRGGGTDATDLFNEVHKWVNFESLLQKCLIGRLIENKSFFLKPSFLPLGKGTKESNKSNVNQTLSSSKNSLTVPSLSITTNKDGSKRYVAKSPLTSPMTPSSLPNPKYDWFQTNSMVNIAIYTKWKYVAKEHVVIVKKGKEIKIVCYIQDMTYTVYLDFHKPVSETFDLKIGSGSGKVDVLLNKMETGMRWSSIGKALPGHGLYVKSKDKESEYIECSITKKAKVTHDTRLFIIEVPKYSLLPVPVGFHVYLRIPGKDLVKPYTPVTAKLNTAAEDEQGRYIYLFIKIYSDGAFTPLLDELALESQIEVSLPEGSFLRDRLLEGNDSPTDLLLLGAGTGITPMIKVMISALEKEKSIHLVLFNKTEEDIPWREDFENLVTDHPSLLKITHVLSKSSDTWPGIRGHIRKELLEKFLPAKDCEETAYLCVCGPNIFSKLAVNLFKELGYSNEQYHVFLG</sequence>
<comment type="catalytic activity">
    <reaction evidence="11">
        <text>2 Fe(III)-[cytochrome b5] + NADH = 2 Fe(II)-[cytochrome b5] + NAD(+) + H(+)</text>
        <dbReference type="Rhea" id="RHEA:46680"/>
        <dbReference type="Rhea" id="RHEA-COMP:10438"/>
        <dbReference type="Rhea" id="RHEA-COMP:10439"/>
        <dbReference type="ChEBI" id="CHEBI:15378"/>
        <dbReference type="ChEBI" id="CHEBI:29033"/>
        <dbReference type="ChEBI" id="CHEBI:29034"/>
        <dbReference type="ChEBI" id="CHEBI:57540"/>
        <dbReference type="ChEBI" id="CHEBI:57945"/>
        <dbReference type="EC" id="1.6.2.2"/>
    </reaction>
</comment>
<dbReference type="Pfam" id="PF00175">
    <property type="entry name" value="NAD_binding_1"/>
    <property type="match status" value="1"/>
</dbReference>
<keyword evidence="17" id="KW-1185">Reference proteome</keyword>
<dbReference type="InterPro" id="IPR018506">
    <property type="entry name" value="Cyt_B5_heme-BS"/>
</dbReference>
<dbReference type="InterPro" id="IPR001199">
    <property type="entry name" value="Cyt_B5-like_heme/steroid-bd"/>
</dbReference>
<evidence type="ECO:0000256" key="10">
    <source>
        <dbReference type="ARBA" id="ARBA00031842"/>
    </source>
</evidence>
<evidence type="ECO:0000256" key="8">
    <source>
        <dbReference type="ARBA" id="ARBA00023027"/>
    </source>
</evidence>
<protein>
    <recommendedName>
        <fullName evidence="3">Cytochrome b5 reductase 4</fullName>
        <ecNumber evidence="2">1.6.2.2</ecNumber>
    </recommendedName>
    <alternativeName>
        <fullName evidence="10">Flavohemoprotein b5/b5R</fullName>
    </alternativeName>
    <alternativeName>
        <fullName evidence="9">cb5/cb5R</fullName>
    </alternativeName>
</protein>
<dbReference type="GO" id="GO:0020037">
    <property type="term" value="F:heme binding"/>
    <property type="evidence" value="ECO:0007669"/>
    <property type="project" value="InterPro"/>
</dbReference>
<dbReference type="SUPFAM" id="SSF63380">
    <property type="entry name" value="Riboflavin synthase domain-like"/>
    <property type="match status" value="1"/>
</dbReference>
<dbReference type="InterPro" id="IPR008978">
    <property type="entry name" value="HSP20-like_chaperone"/>
</dbReference>
<dbReference type="InterPro" id="IPR001433">
    <property type="entry name" value="OxRdtase_FAD/NAD-bd"/>
</dbReference>
<evidence type="ECO:0000256" key="2">
    <source>
        <dbReference type="ARBA" id="ARBA00012011"/>
    </source>
</evidence>
<dbReference type="Gene3D" id="3.10.120.10">
    <property type="entry name" value="Cytochrome b5-like heme/steroid binding domain"/>
    <property type="match status" value="1"/>
</dbReference>
<dbReference type="EMBL" id="JAXCGZ010002042">
    <property type="protein sequence ID" value="KAK7084582.1"/>
    <property type="molecule type" value="Genomic_DNA"/>
</dbReference>
<dbReference type="SUPFAM" id="SSF52343">
    <property type="entry name" value="Ferredoxin reductase-like, C-terminal NADP-linked domain"/>
    <property type="match status" value="1"/>
</dbReference>
<evidence type="ECO:0000259" key="13">
    <source>
        <dbReference type="PROSITE" id="PS50255"/>
    </source>
</evidence>
<dbReference type="InterPro" id="IPR036400">
    <property type="entry name" value="Cyt_B5-like_heme/steroid_sf"/>
</dbReference>
<feature type="domain" description="FAD-binding FR-type" evidence="15">
    <location>
        <begin position="309"/>
        <end position="416"/>
    </location>
</feature>
<dbReference type="Pfam" id="PF00970">
    <property type="entry name" value="FAD_binding_6"/>
    <property type="match status" value="1"/>
</dbReference>
<feature type="compositionally biased region" description="Polar residues" evidence="12">
    <location>
        <begin position="13"/>
        <end position="28"/>
    </location>
</feature>
<dbReference type="InterPro" id="IPR017938">
    <property type="entry name" value="Riboflavin_synthase-like_b-brl"/>
</dbReference>
<dbReference type="CDD" id="cd06183">
    <property type="entry name" value="cyt_b5_reduct_like"/>
    <property type="match status" value="1"/>
</dbReference>
<evidence type="ECO:0000256" key="9">
    <source>
        <dbReference type="ARBA" id="ARBA00030883"/>
    </source>
</evidence>
<dbReference type="Pfam" id="PF00173">
    <property type="entry name" value="Cyt-b5"/>
    <property type="match status" value="1"/>
</dbReference>
<dbReference type="Gene3D" id="2.60.40.790">
    <property type="match status" value="1"/>
</dbReference>
<dbReference type="FunFam" id="3.10.120.10:FF:000001">
    <property type="entry name" value="Cytochrome b5 reductase 4"/>
    <property type="match status" value="1"/>
</dbReference>
<dbReference type="PANTHER" id="PTHR46237:SF1">
    <property type="entry name" value="CYTOCHROME B5 REDUCTASE 4"/>
    <property type="match status" value="1"/>
</dbReference>
<dbReference type="PRINTS" id="PR00406">
    <property type="entry name" value="CYTB5RDTASE"/>
</dbReference>
<dbReference type="GO" id="GO:0090524">
    <property type="term" value="F:cytochrome-b5 reductase activity, acting on NADH"/>
    <property type="evidence" value="ECO:0007669"/>
    <property type="project" value="UniProtKB-EC"/>
</dbReference>
<dbReference type="PROSITE" id="PS00191">
    <property type="entry name" value="CYTOCHROME_B5_1"/>
    <property type="match status" value="1"/>
</dbReference>
<proteinExistence type="inferred from homology"/>
<evidence type="ECO:0000313" key="16">
    <source>
        <dbReference type="EMBL" id="KAK7084582.1"/>
    </source>
</evidence>
<evidence type="ECO:0000256" key="6">
    <source>
        <dbReference type="ARBA" id="ARBA00023002"/>
    </source>
</evidence>
<dbReference type="SUPFAM" id="SSF49764">
    <property type="entry name" value="HSP20-like chaperones"/>
    <property type="match status" value="1"/>
</dbReference>
<dbReference type="Proteomes" id="UP001381693">
    <property type="component" value="Unassembled WGS sequence"/>
</dbReference>
<dbReference type="SMART" id="SM01117">
    <property type="entry name" value="Cyt-b5"/>
    <property type="match status" value="1"/>
</dbReference>
<evidence type="ECO:0000313" key="17">
    <source>
        <dbReference type="Proteomes" id="UP001381693"/>
    </source>
</evidence>
<dbReference type="InterPro" id="IPR051872">
    <property type="entry name" value="Cytochrome_b5/Flavoprotein_Rdt"/>
</dbReference>
<keyword evidence="7" id="KW-0408">Iron</keyword>
<keyword evidence="4" id="KW-0349">Heme</keyword>